<dbReference type="InterPro" id="IPR011009">
    <property type="entry name" value="Kinase-like_dom_sf"/>
</dbReference>
<dbReference type="Proteomes" id="UP000275394">
    <property type="component" value="Unassembled WGS sequence"/>
</dbReference>
<dbReference type="SUPFAM" id="SSF56112">
    <property type="entry name" value="Protein kinase-like (PK-like)"/>
    <property type="match status" value="1"/>
</dbReference>
<keyword evidence="5 8" id="KW-0418">Kinase</keyword>
<dbReference type="Pfam" id="PF01636">
    <property type="entry name" value="APH"/>
    <property type="match status" value="1"/>
</dbReference>
<evidence type="ECO:0000256" key="7">
    <source>
        <dbReference type="ARBA" id="ARBA00038240"/>
    </source>
</evidence>
<dbReference type="HAMAP" id="MF_00301">
    <property type="entry name" value="Homoser_kinase_2"/>
    <property type="match status" value="1"/>
</dbReference>
<keyword evidence="11" id="KW-1185">Reference proteome</keyword>
<evidence type="ECO:0000256" key="6">
    <source>
        <dbReference type="ARBA" id="ARBA00022840"/>
    </source>
</evidence>
<name>A0A3N2DGP7_9GAMM</name>
<accession>A0A3N2DGP7</accession>
<dbReference type="Gene3D" id="3.30.200.20">
    <property type="entry name" value="Phosphorylase Kinase, domain 1"/>
    <property type="match status" value="1"/>
</dbReference>
<evidence type="ECO:0000256" key="4">
    <source>
        <dbReference type="ARBA" id="ARBA00022741"/>
    </source>
</evidence>
<comment type="catalytic activity">
    <reaction evidence="8">
        <text>L-homoserine + ATP = O-phospho-L-homoserine + ADP + H(+)</text>
        <dbReference type="Rhea" id="RHEA:13985"/>
        <dbReference type="ChEBI" id="CHEBI:15378"/>
        <dbReference type="ChEBI" id="CHEBI:30616"/>
        <dbReference type="ChEBI" id="CHEBI:57476"/>
        <dbReference type="ChEBI" id="CHEBI:57590"/>
        <dbReference type="ChEBI" id="CHEBI:456216"/>
        <dbReference type="EC" id="2.7.1.39"/>
    </reaction>
</comment>
<dbReference type="InterPro" id="IPR005280">
    <property type="entry name" value="Homoserine_kinase_II"/>
</dbReference>
<evidence type="ECO:0000313" key="11">
    <source>
        <dbReference type="Proteomes" id="UP000275394"/>
    </source>
</evidence>
<dbReference type="UniPathway" id="UPA00050">
    <property type="reaction ID" value="UER00064"/>
</dbReference>
<evidence type="ECO:0000313" key="10">
    <source>
        <dbReference type="EMBL" id="ROR98967.1"/>
    </source>
</evidence>
<evidence type="ECO:0000256" key="3">
    <source>
        <dbReference type="ARBA" id="ARBA00022697"/>
    </source>
</evidence>
<dbReference type="RefSeq" id="WP_123713532.1">
    <property type="nucleotide sequence ID" value="NZ_RKHR01000006.1"/>
</dbReference>
<dbReference type="NCBIfam" id="NF003558">
    <property type="entry name" value="PRK05231.1"/>
    <property type="match status" value="1"/>
</dbReference>
<evidence type="ECO:0000256" key="8">
    <source>
        <dbReference type="HAMAP-Rule" id="MF_00301"/>
    </source>
</evidence>
<dbReference type="GO" id="GO:0005524">
    <property type="term" value="F:ATP binding"/>
    <property type="evidence" value="ECO:0007669"/>
    <property type="project" value="UniProtKB-KW"/>
</dbReference>
<keyword evidence="6 8" id="KW-0067">ATP-binding</keyword>
<organism evidence="10 11">
    <name type="scientific">Sinobacterium caligoides</name>
    <dbReference type="NCBI Taxonomy" id="933926"/>
    <lineage>
        <taxon>Bacteria</taxon>
        <taxon>Pseudomonadati</taxon>
        <taxon>Pseudomonadota</taxon>
        <taxon>Gammaproteobacteria</taxon>
        <taxon>Cellvibrionales</taxon>
        <taxon>Spongiibacteraceae</taxon>
        <taxon>Sinobacterium</taxon>
    </lineage>
</organism>
<evidence type="ECO:0000256" key="5">
    <source>
        <dbReference type="ARBA" id="ARBA00022777"/>
    </source>
</evidence>
<dbReference type="GO" id="GO:0009088">
    <property type="term" value="P:threonine biosynthetic process"/>
    <property type="evidence" value="ECO:0007669"/>
    <property type="project" value="UniProtKB-UniRule"/>
</dbReference>
<comment type="caution">
    <text evidence="10">The sequence shown here is derived from an EMBL/GenBank/DDBJ whole genome shotgun (WGS) entry which is preliminary data.</text>
</comment>
<reference evidence="10 11" key="1">
    <citation type="submission" date="2018-11" db="EMBL/GenBank/DDBJ databases">
        <title>Genomic Encyclopedia of Type Strains, Phase IV (KMG-IV): sequencing the most valuable type-strain genomes for metagenomic binning, comparative biology and taxonomic classification.</title>
        <authorList>
            <person name="Goeker M."/>
        </authorList>
    </citation>
    <scope>NUCLEOTIDE SEQUENCE [LARGE SCALE GENOMIC DNA]</scope>
    <source>
        <strain evidence="10 11">DSM 100316</strain>
    </source>
</reference>
<evidence type="ECO:0000256" key="1">
    <source>
        <dbReference type="ARBA" id="ARBA00022605"/>
    </source>
</evidence>
<dbReference type="EC" id="2.7.1.39" evidence="8"/>
<dbReference type="EMBL" id="RKHR01000006">
    <property type="protein sequence ID" value="ROR98967.1"/>
    <property type="molecule type" value="Genomic_DNA"/>
</dbReference>
<keyword evidence="2 8" id="KW-0808">Transferase</keyword>
<dbReference type="InterPro" id="IPR050249">
    <property type="entry name" value="Pseudomonas-type_ThrB"/>
</dbReference>
<evidence type="ECO:0000256" key="2">
    <source>
        <dbReference type="ARBA" id="ARBA00022679"/>
    </source>
</evidence>
<dbReference type="OrthoDB" id="9777460at2"/>
<evidence type="ECO:0000259" key="9">
    <source>
        <dbReference type="Pfam" id="PF01636"/>
    </source>
</evidence>
<dbReference type="GO" id="GO:0004413">
    <property type="term" value="F:homoserine kinase activity"/>
    <property type="evidence" value="ECO:0007669"/>
    <property type="project" value="UniProtKB-UniRule"/>
</dbReference>
<feature type="domain" description="Aminoglycoside phosphotransferase" evidence="9">
    <location>
        <begin position="27"/>
        <end position="266"/>
    </location>
</feature>
<protein>
    <recommendedName>
        <fullName evidence="8">Homoserine kinase</fullName>
        <shortName evidence="8">HK</shortName>
        <shortName evidence="8">HSK</shortName>
        <ecNumber evidence="8">2.7.1.39</ecNumber>
    </recommendedName>
</protein>
<keyword evidence="1 8" id="KW-0028">Amino-acid biosynthesis</keyword>
<gene>
    <name evidence="8" type="primary">thrB</name>
    <name evidence="10" type="ORF">EDC56_3207</name>
</gene>
<comment type="pathway">
    <text evidence="8">Amino-acid biosynthesis; L-threonine biosynthesis; L-threonine from L-aspartate: step 4/5.</text>
</comment>
<comment type="similarity">
    <text evidence="7 8">Belongs to the pseudomonas-type ThrB family.</text>
</comment>
<keyword evidence="4 8" id="KW-0547">Nucleotide-binding</keyword>
<dbReference type="Gene3D" id="3.90.1200.10">
    <property type="match status" value="1"/>
</dbReference>
<dbReference type="InterPro" id="IPR002575">
    <property type="entry name" value="Aminoglycoside_PTrfase"/>
</dbReference>
<keyword evidence="3 8" id="KW-0791">Threonine biosynthesis</keyword>
<dbReference type="PANTHER" id="PTHR21064:SF6">
    <property type="entry name" value="AMINOGLYCOSIDE PHOSPHOTRANSFERASE DOMAIN-CONTAINING PROTEIN"/>
    <property type="match status" value="1"/>
</dbReference>
<dbReference type="CDD" id="cd05153">
    <property type="entry name" value="HomoserineK_II"/>
    <property type="match status" value="1"/>
</dbReference>
<dbReference type="PANTHER" id="PTHR21064">
    <property type="entry name" value="AMINOGLYCOSIDE PHOSPHOTRANSFERASE DOMAIN-CONTAINING PROTEIN-RELATED"/>
    <property type="match status" value="1"/>
</dbReference>
<sequence length="325" mass="36258">MAVYTVLEADFISALVAPYGVGPVNDFQGIGDGVENTNYFVTTDISQLSSENSTATERQFVLTVFEELKHSDVQFYLDWLHALDQAGVPVAAALVDNLGNNLQQVEGKPAALFPRLQGRHLDTPTLAQAHSAGQAMAKMHLVSLDHHSLHHDSPKDFTWVEHNIEQLLNFLSADEAELLQAAWQRCNATLRQYQLPSGIIHTDLFRDNALFVDERLSGILDFYSAGSGRLSYDLAVMANDWVSDADGQLNDVLLTAMLNGYDEVRPRSADEQHCWPALLQAAAVRFWVSRLVAIHLPSIDHRPGALIQSKDPELYKRILQYRLQL</sequence>
<dbReference type="AlphaFoldDB" id="A0A3N2DGP7"/>
<proteinExistence type="inferred from homology"/>